<dbReference type="EMBL" id="OZ037949">
    <property type="protein sequence ID" value="CAL1710882.1"/>
    <property type="molecule type" value="Genomic_DNA"/>
</dbReference>
<evidence type="ECO:0000256" key="1">
    <source>
        <dbReference type="SAM" id="MobiDB-lite"/>
    </source>
</evidence>
<feature type="region of interest" description="Disordered" evidence="1">
    <location>
        <begin position="1"/>
        <end position="107"/>
    </location>
</feature>
<feature type="compositionally biased region" description="Basic residues" evidence="1">
    <location>
        <begin position="1"/>
        <end position="10"/>
    </location>
</feature>
<gene>
    <name evidence="2" type="ORF">GFSPODELE1_LOCUS8057</name>
</gene>
<accession>A0ABP1DSU9</accession>
<feature type="compositionally biased region" description="Basic and acidic residues" evidence="1">
    <location>
        <begin position="94"/>
        <end position="107"/>
    </location>
</feature>
<protein>
    <submittedName>
        <fullName evidence="2">Uncharacterized protein</fullName>
    </submittedName>
</protein>
<name>A0ABP1DSU9_9APHY</name>
<organism evidence="2 3">
    <name type="scientific">Somion occarium</name>
    <dbReference type="NCBI Taxonomy" id="3059160"/>
    <lineage>
        <taxon>Eukaryota</taxon>
        <taxon>Fungi</taxon>
        <taxon>Dikarya</taxon>
        <taxon>Basidiomycota</taxon>
        <taxon>Agaricomycotina</taxon>
        <taxon>Agaricomycetes</taxon>
        <taxon>Polyporales</taxon>
        <taxon>Cerrenaceae</taxon>
        <taxon>Somion</taxon>
    </lineage>
</organism>
<evidence type="ECO:0000313" key="3">
    <source>
        <dbReference type="Proteomes" id="UP001497453"/>
    </source>
</evidence>
<evidence type="ECO:0000313" key="2">
    <source>
        <dbReference type="EMBL" id="CAL1710882.1"/>
    </source>
</evidence>
<keyword evidence="3" id="KW-1185">Reference proteome</keyword>
<reference evidence="3" key="1">
    <citation type="submission" date="2024-04" db="EMBL/GenBank/DDBJ databases">
        <authorList>
            <person name="Shaw F."/>
            <person name="Minotto A."/>
        </authorList>
    </citation>
    <scope>NUCLEOTIDE SEQUENCE [LARGE SCALE GENOMIC DNA]</scope>
</reference>
<proteinExistence type="predicted"/>
<dbReference type="Proteomes" id="UP001497453">
    <property type="component" value="Chromosome 6"/>
</dbReference>
<sequence>MTSFMHKIKSKMSGGSRHNEHRLQKRNPYQVTKDEHSIESHPIKPYDPRDLTELAGPGFQFSERYPSRQTMQAHGRYVQKHRSASDDEASQPYDKPRNFHSDDFHPK</sequence>
<feature type="compositionally biased region" description="Basic and acidic residues" evidence="1">
    <location>
        <begin position="32"/>
        <end position="52"/>
    </location>
</feature>